<evidence type="ECO:0000256" key="1">
    <source>
        <dbReference type="SAM" id="MobiDB-lite"/>
    </source>
</evidence>
<dbReference type="AlphaFoldDB" id="A0A166J893"/>
<comment type="caution">
    <text evidence="2">The sequence shown here is derived from an EMBL/GenBank/DDBJ whole genome shotgun (WGS) entry which is preliminary data.</text>
</comment>
<evidence type="ECO:0000313" key="3">
    <source>
        <dbReference type="Proteomes" id="UP000076555"/>
    </source>
</evidence>
<protein>
    <submittedName>
        <fullName evidence="2">Uncharacterized protein</fullName>
    </submittedName>
</protein>
<sequence length="124" mass="13629">MDNQTEQQPTEELDLGLEAITPDAPEIDYEAALAKTKPDFQRIAKLLGIKPSGSSQEEVEADFLAKQKSLESELKDTFVPKIQAALQGALSKNSDNKGVITKPGVSTNKASTIEERRVKPWRGY</sequence>
<accession>A0A166J893</accession>
<dbReference type="OrthoDB" id="517905at2"/>
<dbReference type="RefSeq" id="WP_063873148.1">
    <property type="nucleotide sequence ID" value="NZ_CAWMRI010000177.1"/>
</dbReference>
<feature type="region of interest" description="Disordered" evidence="1">
    <location>
        <begin position="93"/>
        <end position="124"/>
    </location>
</feature>
<gene>
    <name evidence="2" type="ORF">A2T98_13105</name>
</gene>
<evidence type="ECO:0000313" key="2">
    <source>
        <dbReference type="EMBL" id="KZL49351.1"/>
    </source>
</evidence>
<reference evidence="2 3" key="1">
    <citation type="submission" date="2016-04" db="EMBL/GenBank/DDBJ databases">
        <title>Draft Genome Assembly of the Bloom-forming Cyanobacterium Nodularia spumigena Strain CENA596 in Shrimp Production Ponds.</title>
        <authorList>
            <person name="Popin R.V."/>
            <person name="Rigonato J."/>
            <person name="Abreu V.A."/>
            <person name="Andreote A.P."/>
            <person name="Silveira S.B."/>
            <person name="Odebrecht C."/>
            <person name="Fiore M.F."/>
        </authorList>
    </citation>
    <scope>NUCLEOTIDE SEQUENCE [LARGE SCALE GENOMIC DNA]</scope>
    <source>
        <strain evidence="2 3">CENA596</strain>
    </source>
</reference>
<dbReference type="Proteomes" id="UP000076555">
    <property type="component" value="Unassembled WGS sequence"/>
</dbReference>
<organism evidence="2 3">
    <name type="scientific">Nodularia spumigena CENA596</name>
    <dbReference type="NCBI Taxonomy" id="1819295"/>
    <lineage>
        <taxon>Bacteria</taxon>
        <taxon>Bacillati</taxon>
        <taxon>Cyanobacteriota</taxon>
        <taxon>Cyanophyceae</taxon>
        <taxon>Nostocales</taxon>
        <taxon>Nodulariaceae</taxon>
        <taxon>Nodularia</taxon>
    </lineage>
</organism>
<dbReference type="EMBL" id="LWAJ01000177">
    <property type="protein sequence ID" value="KZL49351.1"/>
    <property type="molecule type" value="Genomic_DNA"/>
</dbReference>
<name>A0A166J893_NODSP</name>
<proteinExistence type="predicted"/>